<evidence type="ECO:0000313" key="7">
    <source>
        <dbReference type="EMBL" id="MFC4858339.1"/>
    </source>
</evidence>
<dbReference type="PANTHER" id="PTHR32009">
    <property type="entry name" value="TMV RESISTANCE PROTEIN N-LIKE"/>
    <property type="match status" value="1"/>
</dbReference>
<dbReference type="EC" id="3.2.2.6" evidence="1"/>
<evidence type="ECO:0000256" key="1">
    <source>
        <dbReference type="ARBA" id="ARBA00011982"/>
    </source>
</evidence>
<comment type="catalytic activity">
    <reaction evidence="4">
        <text>NAD(+) + H2O = ADP-D-ribose + nicotinamide + H(+)</text>
        <dbReference type="Rhea" id="RHEA:16301"/>
        <dbReference type="ChEBI" id="CHEBI:15377"/>
        <dbReference type="ChEBI" id="CHEBI:15378"/>
        <dbReference type="ChEBI" id="CHEBI:17154"/>
        <dbReference type="ChEBI" id="CHEBI:57540"/>
        <dbReference type="ChEBI" id="CHEBI:57967"/>
        <dbReference type="EC" id="3.2.2.6"/>
    </reaction>
    <physiologicalReaction direction="left-to-right" evidence="4">
        <dbReference type="Rhea" id="RHEA:16302"/>
    </physiologicalReaction>
</comment>
<feature type="compositionally biased region" description="Pro residues" evidence="5">
    <location>
        <begin position="175"/>
        <end position="189"/>
    </location>
</feature>
<feature type="domain" description="TIR" evidence="6">
    <location>
        <begin position="4"/>
        <end position="150"/>
    </location>
</feature>
<keyword evidence="3" id="KW-0520">NAD</keyword>
<dbReference type="InterPro" id="IPR000157">
    <property type="entry name" value="TIR_dom"/>
</dbReference>
<proteinExistence type="predicted"/>
<evidence type="ECO:0000256" key="3">
    <source>
        <dbReference type="ARBA" id="ARBA00023027"/>
    </source>
</evidence>
<name>A0ABV9SEJ6_9PSEU</name>
<organism evidence="7 8">
    <name type="scientific">Actinophytocola glycyrrhizae</name>
    <dbReference type="NCBI Taxonomy" id="2044873"/>
    <lineage>
        <taxon>Bacteria</taxon>
        <taxon>Bacillati</taxon>
        <taxon>Actinomycetota</taxon>
        <taxon>Actinomycetes</taxon>
        <taxon>Pseudonocardiales</taxon>
        <taxon>Pseudonocardiaceae</taxon>
    </lineage>
</organism>
<comment type="caution">
    <text evidence="7">The sequence shown here is derived from an EMBL/GenBank/DDBJ whole genome shotgun (WGS) entry which is preliminary data.</text>
</comment>
<keyword evidence="2" id="KW-0378">Hydrolase</keyword>
<gene>
    <name evidence="7" type="ORF">ACFPCV_32995</name>
</gene>
<evidence type="ECO:0000256" key="5">
    <source>
        <dbReference type="SAM" id="MobiDB-lite"/>
    </source>
</evidence>
<dbReference type="EMBL" id="JBHSIS010000022">
    <property type="protein sequence ID" value="MFC4858339.1"/>
    <property type="molecule type" value="Genomic_DNA"/>
</dbReference>
<dbReference type="Proteomes" id="UP001595859">
    <property type="component" value="Unassembled WGS sequence"/>
</dbReference>
<feature type="region of interest" description="Disordered" evidence="5">
    <location>
        <begin position="168"/>
        <end position="189"/>
    </location>
</feature>
<evidence type="ECO:0000256" key="4">
    <source>
        <dbReference type="ARBA" id="ARBA00047304"/>
    </source>
</evidence>
<accession>A0ABV9SEJ6</accession>
<reference evidence="8" key="1">
    <citation type="journal article" date="2019" name="Int. J. Syst. Evol. Microbiol.">
        <title>The Global Catalogue of Microorganisms (GCM) 10K type strain sequencing project: providing services to taxonomists for standard genome sequencing and annotation.</title>
        <authorList>
            <consortium name="The Broad Institute Genomics Platform"/>
            <consortium name="The Broad Institute Genome Sequencing Center for Infectious Disease"/>
            <person name="Wu L."/>
            <person name="Ma J."/>
        </authorList>
    </citation>
    <scope>NUCLEOTIDE SEQUENCE [LARGE SCALE GENOMIC DNA]</scope>
    <source>
        <strain evidence="8">ZS-22-S1</strain>
    </source>
</reference>
<evidence type="ECO:0000256" key="2">
    <source>
        <dbReference type="ARBA" id="ARBA00022801"/>
    </source>
</evidence>
<dbReference type="PANTHER" id="PTHR32009:SF39">
    <property type="entry name" value="TIR DOMAIN-CONTAINING PROTEIN"/>
    <property type="match status" value="1"/>
</dbReference>
<evidence type="ECO:0000313" key="8">
    <source>
        <dbReference type="Proteomes" id="UP001595859"/>
    </source>
</evidence>
<sequence>MSDYEFDVFISYRREGNPYKWVRNHFHPRLTDHLADHLRDEPRVFLDEGMEIGSVWPDRLEEALNRTRILVPVFSPQYFRSRWCLAEWHSMAEREKMLGRSGLIYPVLFSDSDNFPSFAQERSWRDLKKWNHPDPVFQQTVRWIDFLQEIEDVAIELAQRLEKVPPWEPGWPVQRPDPPMPGMTPVPRF</sequence>
<dbReference type="Pfam" id="PF13676">
    <property type="entry name" value="TIR_2"/>
    <property type="match status" value="1"/>
</dbReference>
<keyword evidence="7" id="KW-0675">Receptor</keyword>
<dbReference type="InterPro" id="IPR035897">
    <property type="entry name" value="Toll_tir_struct_dom_sf"/>
</dbReference>
<dbReference type="RefSeq" id="WP_378060772.1">
    <property type="nucleotide sequence ID" value="NZ_JBHSIS010000022.1"/>
</dbReference>
<keyword evidence="8" id="KW-1185">Reference proteome</keyword>
<evidence type="ECO:0000259" key="6">
    <source>
        <dbReference type="PROSITE" id="PS50104"/>
    </source>
</evidence>
<dbReference type="SUPFAM" id="SSF52200">
    <property type="entry name" value="Toll/Interleukin receptor TIR domain"/>
    <property type="match status" value="1"/>
</dbReference>
<dbReference type="PROSITE" id="PS50104">
    <property type="entry name" value="TIR"/>
    <property type="match status" value="1"/>
</dbReference>
<protein>
    <recommendedName>
        <fullName evidence="1">ADP-ribosyl cyclase/cyclic ADP-ribose hydrolase</fullName>
        <ecNumber evidence="1">3.2.2.6</ecNumber>
    </recommendedName>
</protein>
<dbReference type="Gene3D" id="3.40.50.10140">
    <property type="entry name" value="Toll/interleukin-1 receptor homology (TIR) domain"/>
    <property type="match status" value="1"/>
</dbReference>
<dbReference type="SMART" id="SM00255">
    <property type="entry name" value="TIR"/>
    <property type="match status" value="1"/>
</dbReference>